<gene>
    <name evidence="15" type="primary">bla</name>
    <name evidence="15" type="ORF">ACFL27_26245</name>
</gene>
<keyword evidence="13" id="KW-1133">Transmembrane helix</keyword>
<feature type="transmembrane region" description="Helical" evidence="13">
    <location>
        <begin position="12"/>
        <end position="32"/>
    </location>
</feature>
<evidence type="ECO:0000256" key="9">
    <source>
        <dbReference type="ARBA" id="ARBA00022764"/>
    </source>
</evidence>
<sequence length="289" mass="32936">MDELTSSDLKIAAVKRTLFVSVFFIITCFYLISRCGAEEKTMQLTEELTITEIEAGVYLITHCFPWPANSLLVKVSATDLILVDTPWENQATAKLVDWIRQKFKACQLTVINTHFHRDNLGGNGYILSQNIPIYGSDLTVTLLSESKTNPRDLPHWMNKPEYEPYFAVFEKTELKPPDHIFNIRQGLVLKKDQETIEVYYPGPGHSPDNVVVYFYNRKLLFGGCIIRSLRSNRLGYTGTANLKEWPDSLRKVLQKFSQCKIVVPGHGEAGDNRLFGHTIAILKSPPERR</sequence>
<keyword evidence="13" id="KW-0472">Membrane</keyword>
<comment type="caution">
    <text evidence="15">The sequence shown here is derived from an EMBL/GenBank/DDBJ whole genome shotgun (WGS) entry which is preliminary data.</text>
</comment>
<evidence type="ECO:0000256" key="2">
    <source>
        <dbReference type="ARBA" id="ARBA00001947"/>
    </source>
</evidence>
<keyword evidence="16" id="KW-1185">Reference proteome</keyword>
<keyword evidence="7" id="KW-0479">Metal-binding</keyword>
<evidence type="ECO:0000256" key="4">
    <source>
        <dbReference type="ARBA" id="ARBA00005250"/>
    </source>
</evidence>
<reference evidence="15 16" key="1">
    <citation type="submission" date="2024-09" db="EMBL/GenBank/DDBJ databases">
        <title>Laminarin stimulates single cell rates of sulfate reduction while oxygen inhibits transcriptomic activity in coastal marine sediment.</title>
        <authorList>
            <person name="Lindsay M."/>
            <person name="Orcutt B."/>
            <person name="Emerson D."/>
            <person name="Stepanauskas R."/>
            <person name="D'Angelo T."/>
        </authorList>
    </citation>
    <scope>NUCLEOTIDE SEQUENCE [LARGE SCALE GENOMIC DNA]</scope>
    <source>
        <strain evidence="15">SAG AM-311-K15</strain>
    </source>
</reference>
<keyword evidence="13" id="KW-0812">Transmembrane</keyword>
<dbReference type="Pfam" id="PF00753">
    <property type="entry name" value="Lactamase_B"/>
    <property type="match status" value="1"/>
</dbReference>
<dbReference type="Proteomes" id="UP001594351">
    <property type="component" value="Unassembled WGS sequence"/>
</dbReference>
<evidence type="ECO:0000259" key="14">
    <source>
        <dbReference type="SMART" id="SM00849"/>
    </source>
</evidence>
<keyword evidence="9" id="KW-0574">Periplasm</keyword>
<dbReference type="Gene3D" id="3.60.15.10">
    <property type="entry name" value="Ribonuclease Z/Hydroxyacylglutathione hydrolase-like"/>
    <property type="match status" value="1"/>
</dbReference>
<proteinExistence type="inferred from homology"/>
<evidence type="ECO:0000256" key="10">
    <source>
        <dbReference type="ARBA" id="ARBA00022801"/>
    </source>
</evidence>
<evidence type="ECO:0000313" key="16">
    <source>
        <dbReference type="Proteomes" id="UP001594351"/>
    </source>
</evidence>
<dbReference type="EC" id="3.5.2.6" evidence="6"/>
<evidence type="ECO:0000313" key="15">
    <source>
        <dbReference type="EMBL" id="MFC1853700.1"/>
    </source>
</evidence>
<evidence type="ECO:0000256" key="1">
    <source>
        <dbReference type="ARBA" id="ARBA00001526"/>
    </source>
</evidence>
<comment type="similarity">
    <text evidence="4">Belongs to the metallo-beta-lactamase superfamily. Class-B beta-lactamase family.</text>
</comment>
<keyword evidence="11" id="KW-0862">Zinc</keyword>
<comment type="subunit">
    <text evidence="5">Monomer.</text>
</comment>
<keyword evidence="12" id="KW-0046">Antibiotic resistance</keyword>
<evidence type="ECO:0000256" key="3">
    <source>
        <dbReference type="ARBA" id="ARBA00004418"/>
    </source>
</evidence>
<evidence type="ECO:0000256" key="6">
    <source>
        <dbReference type="ARBA" id="ARBA00012865"/>
    </source>
</evidence>
<dbReference type="PANTHER" id="PTHR42951:SF4">
    <property type="entry name" value="ACYL-COENZYME A THIOESTERASE MBLAC2"/>
    <property type="match status" value="1"/>
</dbReference>
<comment type="subcellular location">
    <subcellularLocation>
        <location evidence="3">Periplasm</location>
    </subcellularLocation>
</comment>
<dbReference type="InterPro" id="IPR050855">
    <property type="entry name" value="NDM-1-like"/>
</dbReference>
<evidence type="ECO:0000256" key="12">
    <source>
        <dbReference type="ARBA" id="ARBA00023251"/>
    </source>
</evidence>
<dbReference type="InterPro" id="IPR001279">
    <property type="entry name" value="Metallo-B-lactamas"/>
</dbReference>
<feature type="domain" description="Metallo-beta-lactamase" evidence="14">
    <location>
        <begin position="67"/>
        <end position="266"/>
    </location>
</feature>
<evidence type="ECO:0000256" key="11">
    <source>
        <dbReference type="ARBA" id="ARBA00022833"/>
    </source>
</evidence>
<dbReference type="PANTHER" id="PTHR42951">
    <property type="entry name" value="METALLO-BETA-LACTAMASE DOMAIN-CONTAINING"/>
    <property type="match status" value="1"/>
</dbReference>
<comment type="cofactor">
    <cofactor evidence="2">
        <name>Zn(2+)</name>
        <dbReference type="ChEBI" id="CHEBI:29105"/>
    </cofactor>
</comment>
<dbReference type="NCBIfam" id="NF033088">
    <property type="entry name" value="bla_subclass_B1"/>
    <property type="match status" value="1"/>
</dbReference>
<protein>
    <recommendedName>
        <fullName evidence="6">beta-lactamase</fullName>
        <ecNumber evidence="6">3.5.2.6</ecNumber>
    </recommendedName>
</protein>
<keyword evidence="8" id="KW-0732">Signal</keyword>
<dbReference type="GO" id="GO:0008800">
    <property type="term" value="F:beta-lactamase activity"/>
    <property type="evidence" value="ECO:0007669"/>
    <property type="project" value="UniProtKB-EC"/>
</dbReference>
<dbReference type="SUPFAM" id="SSF56281">
    <property type="entry name" value="Metallo-hydrolase/oxidoreductase"/>
    <property type="match status" value="1"/>
</dbReference>
<comment type="catalytic activity">
    <reaction evidence="1">
        <text>a beta-lactam + H2O = a substituted beta-amino acid</text>
        <dbReference type="Rhea" id="RHEA:20401"/>
        <dbReference type="ChEBI" id="CHEBI:15377"/>
        <dbReference type="ChEBI" id="CHEBI:35627"/>
        <dbReference type="ChEBI" id="CHEBI:140347"/>
        <dbReference type="EC" id="3.5.2.6"/>
    </reaction>
</comment>
<evidence type="ECO:0000256" key="5">
    <source>
        <dbReference type="ARBA" id="ARBA00011245"/>
    </source>
</evidence>
<evidence type="ECO:0000256" key="7">
    <source>
        <dbReference type="ARBA" id="ARBA00022723"/>
    </source>
</evidence>
<dbReference type="InterPro" id="IPR058199">
    <property type="entry name" value="BlaB//VIM/IMP-1"/>
</dbReference>
<dbReference type="NCBIfam" id="NF012229">
    <property type="entry name" value="bla_class_B_core"/>
    <property type="match status" value="1"/>
</dbReference>
<keyword evidence="10 15" id="KW-0378">Hydrolase</keyword>
<dbReference type="EMBL" id="JBHPBY010000576">
    <property type="protein sequence ID" value="MFC1853700.1"/>
    <property type="molecule type" value="Genomic_DNA"/>
</dbReference>
<organism evidence="15 16">
    <name type="scientific">candidate division CSSED10-310 bacterium</name>
    <dbReference type="NCBI Taxonomy" id="2855610"/>
    <lineage>
        <taxon>Bacteria</taxon>
        <taxon>Bacteria division CSSED10-310</taxon>
    </lineage>
</organism>
<dbReference type="InterPro" id="IPR036866">
    <property type="entry name" value="RibonucZ/Hydroxyglut_hydro"/>
</dbReference>
<dbReference type="SMART" id="SM00849">
    <property type="entry name" value="Lactamase_B"/>
    <property type="match status" value="1"/>
</dbReference>
<accession>A0ABV6Z5H8</accession>
<evidence type="ECO:0000256" key="13">
    <source>
        <dbReference type="SAM" id="Phobius"/>
    </source>
</evidence>
<name>A0ABV6Z5H8_UNCC1</name>
<evidence type="ECO:0000256" key="8">
    <source>
        <dbReference type="ARBA" id="ARBA00022729"/>
    </source>
</evidence>